<dbReference type="InterPro" id="IPR013087">
    <property type="entry name" value="Znf_C2H2_type"/>
</dbReference>
<feature type="region of interest" description="Disordered" evidence="1">
    <location>
        <begin position="440"/>
        <end position="493"/>
    </location>
</feature>
<dbReference type="GO" id="GO:0003723">
    <property type="term" value="F:RNA binding"/>
    <property type="evidence" value="ECO:0007669"/>
    <property type="project" value="InterPro"/>
</dbReference>
<proteinExistence type="predicted"/>
<accession>A0A3Q3LKJ4</accession>
<dbReference type="Ensembl" id="ENSMAMT00000015075.2">
    <property type="protein sequence ID" value="ENSMAMP00000014668.1"/>
    <property type="gene ID" value="ENSMAMG00000009951.2"/>
</dbReference>
<dbReference type="STRING" id="205130.ENSMAMP00000014668"/>
<reference evidence="3" key="2">
    <citation type="submission" date="2025-09" db="UniProtKB">
        <authorList>
            <consortium name="Ensembl"/>
        </authorList>
    </citation>
    <scope>IDENTIFICATION</scope>
</reference>
<feature type="region of interest" description="Disordered" evidence="1">
    <location>
        <begin position="341"/>
        <end position="398"/>
    </location>
</feature>
<feature type="region of interest" description="Disordered" evidence="1">
    <location>
        <begin position="1"/>
        <end position="33"/>
    </location>
</feature>
<name>A0A3Q3LKJ4_9TELE</name>
<dbReference type="GeneTree" id="ENSGT00390000003758"/>
<feature type="domain" description="C2H2-type" evidence="2">
    <location>
        <begin position="118"/>
        <end position="138"/>
    </location>
</feature>
<feature type="region of interest" description="Disordered" evidence="1">
    <location>
        <begin position="87"/>
        <end position="111"/>
    </location>
</feature>
<sequence length="582" mass="64331">MNEAGHYPPPDFSSPPSSTIQPRSSSFHPNMWSWTETPSETSWGYGGQAGWHQGPIAGFGFPSDRVNYGPNHSYVMSSGQGFAQDWHRGGRQNYRPPGNQGKKVKQKNKKEPEFSHFCDTCDRGFKKQEKYDEHISQHVKCSVPDCSFMAHEKIVNIHWRNNHAPGAKRIKLDTPEEIAKWREERRKNYPTLQNIKKKEKMMELRKQTGGVLETVQFGRMRGRGRGRARGQGHRGFQERCPRGPPPVDNSATERPPPLAQPCRDGDPLGALASSDHESDGEDTAEESRTAGLVVAPKQMSSALGSLLANYGSMSESESEESETNPIQKAKNLVQENQVLLNTAPLTSQGRGSCRGLETSSHGRETNQVPQPGSTNSRKGRGKGGRGGRHQETPQKRHPTLLEMLLAPDIRHERNVLLQCVRYVVRNNFFGLEWIRTKPAVTSGHDERRQEELSEGITAGSQSASTAGGERSSTETGTAIPEDGSEEDLETSKAVAVDPPQICRDRALPTDHVRSEQSRDLSLDTGARAEQVLGEFIQNEETAGRGCRSVEVTTDKITPTSNVYDDEIWESPGGVQSNPGSLL</sequence>
<dbReference type="PANTHER" id="PTHR13309:SF0">
    <property type="entry name" value="FMR1-INTERACTING PROTEIN NUFIP1"/>
    <property type="match status" value="1"/>
</dbReference>
<dbReference type="Pfam" id="PF10453">
    <property type="entry name" value="NUFIP1"/>
    <property type="match status" value="1"/>
</dbReference>
<dbReference type="GO" id="GO:0000492">
    <property type="term" value="P:box C/D snoRNP assembly"/>
    <property type="evidence" value="ECO:0007669"/>
    <property type="project" value="TreeGrafter"/>
</dbReference>
<feature type="compositionally biased region" description="Basic residues" evidence="1">
    <location>
        <begin position="377"/>
        <end position="387"/>
    </location>
</feature>
<dbReference type="InterPro" id="IPR039136">
    <property type="entry name" value="NUFIP1-like"/>
</dbReference>
<feature type="compositionally biased region" description="Basic residues" evidence="1">
    <location>
        <begin position="220"/>
        <end position="232"/>
    </location>
</feature>
<dbReference type="PANTHER" id="PTHR13309">
    <property type="entry name" value="NUCLEAR FRAGILE X MENTAL RETARDATION PROTEIN INTERACTING PROTEIN 1"/>
    <property type="match status" value="1"/>
</dbReference>
<dbReference type="PROSITE" id="PS00028">
    <property type="entry name" value="ZINC_FINGER_C2H2_1"/>
    <property type="match status" value="1"/>
</dbReference>
<feature type="region of interest" description="Disordered" evidence="1">
    <location>
        <begin position="563"/>
        <end position="582"/>
    </location>
</feature>
<evidence type="ECO:0000313" key="4">
    <source>
        <dbReference type="Proteomes" id="UP000261640"/>
    </source>
</evidence>
<feature type="compositionally biased region" description="Polar residues" evidence="1">
    <location>
        <begin position="19"/>
        <end position="33"/>
    </location>
</feature>
<feature type="compositionally biased region" description="Polar residues" evidence="1">
    <location>
        <begin position="573"/>
        <end position="582"/>
    </location>
</feature>
<evidence type="ECO:0000256" key="1">
    <source>
        <dbReference type="SAM" id="MobiDB-lite"/>
    </source>
</evidence>
<evidence type="ECO:0000259" key="2">
    <source>
        <dbReference type="PROSITE" id="PS00028"/>
    </source>
</evidence>
<dbReference type="InterPro" id="IPR019496">
    <property type="entry name" value="NUFIP1_cons_dom"/>
</dbReference>
<dbReference type="GO" id="GO:0005634">
    <property type="term" value="C:nucleus"/>
    <property type="evidence" value="ECO:0007669"/>
    <property type="project" value="TreeGrafter"/>
</dbReference>
<organism evidence="3 4">
    <name type="scientific">Mastacembelus armatus</name>
    <name type="common">zig-zag eel</name>
    <dbReference type="NCBI Taxonomy" id="205130"/>
    <lineage>
        <taxon>Eukaryota</taxon>
        <taxon>Metazoa</taxon>
        <taxon>Chordata</taxon>
        <taxon>Craniata</taxon>
        <taxon>Vertebrata</taxon>
        <taxon>Euteleostomi</taxon>
        <taxon>Actinopterygii</taxon>
        <taxon>Neopterygii</taxon>
        <taxon>Teleostei</taxon>
        <taxon>Neoteleostei</taxon>
        <taxon>Acanthomorphata</taxon>
        <taxon>Anabantaria</taxon>
        <taxon>Synbranchiformes</taxon>
        <taxon>Mastacembelidae</taxon>
        <taxon>Mastacembelus</taxon>
    </lineage>
</organism>
<dbReference type="Proteomes" id="UP000261640">
    <property type="component" value="Unplaced"/>
</dbReference>
<dbReference type="AlphaFoldDB" id="A0A3Q3LKJ4"/>
<feature type="region of interest" description="Disordered" evidence="1">
    <location>
        <begin position="218"/>
        <end position="296"/>
    </location>
</feature>
<feature type="compositionally biased region" description="Polar residues" evidence="1">
    <location>
        <begin position="341"/>
        <end position="350"/>
    </location>
</feature>
<evidence type="ECO:0000313" key="3">
    <source>
        <dbReference type="Ensembl" id="ENSMAMP00000014668.1"/>
    </source>
</evidence>
<reference evidence="3" key="1">
    <citation type="submission" date="2025-08" db="UniProtKB">
        <authorList>
            <consortium name="Ensembl"/>
        </authorList>
    </citation>
    <scope>IDENTIFICATION</scope>
</reference>
<protein>
    <submittedName>
        <fullName evidence="3">Nuclear FMR1 interacting protein 1</fullName>
    </submittedName>
</protein>
<dbReference type="InParanoid" id="A0A3Q3LKJ4"/>
<feature type="compositionally biased region" description="Polar residues" evidence="1">
    <location>
        <begin position="365"/>
        <end position="376"/>
    </location>
</feature>
<keyword evidence="4" id="KW-1185">Reference proteome</keyword>